<dbReference type="GO" id="GO:0016887">
    <property type="term" value="F:ATP hydrolysis activity"/>
    <property type="evidence" value="ECO:0007669"/>
    <property type="project" value="InterPro"/>
</dbReference>
<dbReference type="FunFam" id="3.40.50.300:FF:000218">
    <property type="entry name" value="Multidrug ABC transporter ATP-binding protein"/>
    <property type="match status" value="1"/>
</dbReference>
<dbReference type="AlphaFoldDB" id="A0A086YAG3"/>
<evidence type="ECO:0000256" key="3">
    <source>
        <dbReference type="ARBA" id="ARBA00022741"/>
    </source>
</evidence>
<dbReference type="InterPro" id="IPR039421">
    <property type="entry name" value="Type_1_exporter"/>
</dbReference>
<comment type="function">
    <text evidence="7">Part of an ABC transporter complex. Transmembrane domains (TMD) form a pore in the inner membrane and the ATP-binding domain (NBD) is responsible for energy generation.</text>
</comment>
<keyword evidence="5" id="KW-1133">Transmembrane helix</keyword>
<keyword evidence="4 8" id="KW-0067">ATP-binding</keyword>
<dbReference type="InterPro" id="IPR027417">
    <property type="entry name" value="P-loop_NTPase"/>
</dbReference>
<comment type="caution">
    <text evidence="8">The sequence shown here is derived from an EMBL/GenBank/DDBJ whole genome shotgun (WGS) entry which is preliminary data.</text>
</comment>
<keyword evidence="2" id="KW-0812">Transmembrane</keyword>
<dbReference type="SUPFAM" id="SSF90123">
    <property type="entry name" value="ABC transporter transmembrane region"/>
    <property type="match status" value="1"/>
</dbReference>
<dbReference type="PANTHER" id="PTHR43394">
    <property type="entry name" value="ATP-DEPENDENT PERMEASE MDL1, MITOCHONDRIAL"/>
    <property type="match status" value="1"/>
</dbReference>
<accession>A0A086YAG3</accession>
<dbReference type="InterPro" id="IPR003439">
    <property type="entry name" value="ABC_transporter-like_ATP-bd"/>
</dbReference>
<dbReference type="GO" id="GO:0015421">
    <property type="term" value="F:ABC-type oligopeptide transporter activity"/>
    <property type="evidence" value="ECO:0007669"/>
    <property type="project" value="TreeGrafter"/>
</dbReference>
<proteinExistence type="predicted"/>
<dbReference type="InterPro" id="IPR017871">
    <property type="entry name" value="ABC_transporter-like_CS"/>
</dbReference>
<dbReference type="GO" id="GO:0005886">
    <property type="term" value="C:plasma membrane"/>
    <property type="evidence" value="ECO:0007669"/>
    <property type="project" value="UniProtKB-SubCell"/>
</dbReference>
<dbReference type="RefSeq" id="WP_051910943.1">
    <property type="nucleotide sequence ID" value="NZ_CAMIFG010000041.1"/>
</dbReference>
<dbReference type="PROSITE" id="PS50893">
    <property type="entry name" value="ABC_TRANSPORTER_2"/>
    <property type="match status" value="1"/>
</dbReference>
<dbReference type="OrthoDB" id="9808328at2"/>
<dbReference type="GO" id="GO:0005524">
    <property type="term" value="F:ATP binding"/>
    <property type="evidence" value="ECO:0007669"/>
    <property type="project" value="UniProtKB-KW"/>
</dbReference>
<evidence type="ECO:0000256" key="5">
    <source>
        <dbReference type="ARBA" id="ARBA00022989"/>
    </source>
</evidence>
<organism evidence="8 9">
    <name type="scientific">Haematobacter massiliensis</name>
    <dbReference type="NCBI Taxonomy" id="195105"/>
    <lineage>
        <taxon>Bacteria</taxon>
        <taxon>Pseudomonadati</taxon>
        <taxon>Pseudomonadota</taxon>
        <taxon>Alphaproteobacteria</taxon>
        <taxon>Rhodobacterales</taxon>
        <taxon>Paracoccaceae</taxon>
        <taxon>Haematobacter</taxon>
    </lineage>
</organism>
<protein>
    <submittedName>
        <fullName evidence="8">Multidrug ABC transporter ATP-binding protein</fullName>
    </submittedName>
</protein>
<dbReference type="SMART" id="SM00382">
    <property type="entry name" value="AAA"/>
    <property type="match status" value="1"/>
</dbReference>
<dbReference type="Gene3D" id="1.20.1560.10">
    <property type="entry name" value="ABC transporter type 1, transmembrane domain"/>
    <property type="match status" value="1"/>
</dbReference>
<evidence type="ECO:0000313" key="8">
    <source>
        <dbReference type="EMBL" id="KFI31263.1"/>
    </source>
</evidence>
<name>A0A086YAG3_9RHOB</name>
<evidence type="ECO:0000256" key="2">
    <source>
        <dbReference type="ARBA" id="ARBA00022692"/>
    </source>
</evidence>
<dbReference type="EMBL" id="JGYG01000002">
    <property type="protein sequence ID" value="KFI31263.1"/>
    <property type="molecule type" value="Genomic_DNA"/>
</dbReference>
<keyword evidence="3" id="KW-0547">Nucleotide-binding</keyword>
<dbReference type="STRING" id="195105.CN97_09530"/>
<dbReference type="eggNOG" id="COG1132">
    <property type="taxonomic scope" value="Bacteria"/>
</dbReference>
<evidence type="ECO:0000313" key="9">
    <source>
        <dbReference type="Proteomes" id="UP000028826"/>
    </source>
</evidence>
<comment type="subcellular location">
    <subcellularLocation>
        <location evidence="1">Cell membrane</location>
        <topology evidence="1">Multi-pass membrane protein</topology>
    </subcellularLocation>
</comment>
<evidence type="ECO:0000256" key="4">
    <source>
        <dbReference type="ARBA" id="ARBA00022840"/>
    </source>
</evidence>
<keyword evidence="6" id="KW-0472">Membrane</keyword>
<dbReference type="FunFam" id="1.20.1560.10:FF:000070">
    <property type="entry name" value="Multidrug ABC transporter ATP-binding protein"/>
    <property type="match status" value="1"/>
</dbReference>
<dbReference type="InterPro" id="IPR011527">
    <property type="entry name" value="ABC1_TM_dom"/>
</dbReference>
<dbReference type="PROSITE" id="PS00211">
    <property type="entry name" value="ABC_TRANSPORTER_1"/>
    <property type="match status" value="1"/>
</dbReference>
<sequence length="629" mass="68946">MFRFFETLVDPYTAYEERDAPPRRLWPFLLSFARPFRRVFAVTALLCIIVASVEIALVWYMGRVVDFLSQGTPSEVWAAHGTELLLAGLFMLTLRPVIQGLSVAFLNNTIVPNFGTLIRWRSHRHVLRQSVGWFENDFAGRVANRIMQAPGSAGDAVYQVFDAITFALAYIIGATVLLADADPRLALPLLGWLVLYGLLMRWTMVRVGVASQAASDARSALTGRVVDSYTNIHSVKLFAHQGKELDYAQEGMEHFRQATAREMRVFTTMDVVLMMLNGLLIVAVVGWALWLWMQGSASVGAVAAATALTLRLNAMTGWIMWALTHFFQSLGIVEEGMQTLAEPIHLVDRQEAVALKLTKGLVQFENVSHHYGGGSAGLDGVTLTVRPGERIGLIGRSGAGKTTLVKLLLRFYDPERGRILLDGQDISGVTQDSLRRAIGMVQQESSLLHRTVRENILYGRPEATEEEMIAAAKRAEAHDFILQLRDREGRTGYDAQVGERGVKLSGGQRQRVALARVILKNAPILVLDEATSALDSEVEAAIQETLYGVMEGKTVIAIAHRLSTIAAMDRIVVLDAGRIVEDGSHDELLAAGGIYAGLWARQSGGFIGMDTELQTSIGEPPPLTAGEPA</sequence>
<dbReference type="Pfam" id="PF00664">
    <property type="entry name" value="ABC_membrane"/>
    <property type="match status" value="1"/>
</dbReference>
<evidence type="ECO:0000256" key="7">
    <source>
        <dbReference type="ARBA" id="ARBA00024725"/>
    </source>
</evidence>
<dbReference type="PROSITE" id="PS50929">
    <property type="entry name" value="ABC_TM1F"/>
    <property type="match status" value="1"/>
</dbReference>
<dbReference type="Pfam" id="PF00005">
    <property type="entry name" value="ABC_tran"/>
    <property type="match status" value="1"/>
</dbReference>
<dbReference type="Gene3D" id="3.40.50.300">
    <property type="entry name" value="P-loop containing nucleotide triphosphate hydrolases"/>
    <property type="match status" value="1"/>
</dbReference>
<dbReference type="Proteomes" id="UP000028826">
    <property type="component" value="Unassembled WGS sequence"/>
</dbReference>
<keyword evidence="9" id="KW-1185">Reference proteome</keyword>
<dbReference type="InterPro" id="IPR036640">
    <property type="entry name" value="ABC1_TM_sf"/>
</dbReference>
<evidence type="ECO:0000256" key="1">
    <source>
        <dbReference type="ARBA" id="ARBA00004651"/>
    </source>
</evidence>
<dbReference type="SUPFAM" id="SSF52540">
    <property type="entry name" value="P-loop containing nucleoside triphosphate hydrolases"/>
    <property type="match status" value="1"/>
</dbReference>
<dbReference type="InterPro" id="IPR003593">
    <property type="entry name" value="AAA+_ATPase"/>
</dbReference>
<evidence type="ECO:0000256" key="6">
    <source>
        <dbReference type="ARBA" id="ARBA00023136"/>
    </source>
</evidence>
<gene>
    <name evidence="8" type="ORF">CN97_09530</name>
</gene>
<dbReference type="PANTHER" id="PTHR43394:SF1">
    <property type="entry name" value="ATP-BINDING CASSETTE SUB-FAMILY B MEMBER 10, MITOCHONDRIAL"/>
    <property type="match status" value="1"/>
</dbReference>
<reference evidence="8 9" key="1">
    <citation type="submission" date="2014-03" db="EMBL/GenBank/DDBJ databases">
        <title>Genome of Haematobacter massiliensis CCUG 47968.</title>
        <authorList>
            <person name="Wang D."/>
            <person name="Wang G."/>
        </authorList>
    </citation>
    <scope>NUCLEOTIDE SEQUENCE [LARGE SCALE GENOMIC DNA]</scope>
    <source>
        <strain evidence="8 9">CCUG 47968</strain>
    </source>
</reference>